<dbReference type="Proteomes" id="UP000094285">
    <property type="component" value="Unassembled WGS sequence"/>
</dbReference>
<dbReference type="EMBL" id="KV453913">
    <property type="protein sequence ID" value="ODV78380.1"/>
    <property type="molecule type" value="Genomic_DNA"/>
</dbReference>
<feature type="transmembrane region" description="Helical" evidence="1">
    <location>
        <begin position="20"/>
        <end position="39"/>
    </location>
</feature>
<keyword evidence="1" id="KW-1133">Transmembrane helix</keyword>
<dbReference type="OrthoDB" id="4086878at2759"/>
<proteinExistence type="predicted"/>
<gene>
    <name evidence="2" type="ORF">CANTADRAFT_90730</name>
</gene>
<dbReference type="GeneID" id="30985873"/>
<sequence>MLSRKPAYKPQERVSKSRALNASILTVLTLLLVVMWAYHTVWAVKVMINRPYGSFLNNLIFGPGTLIANTGVSTKIVSYINTKLVEDKIDSDHKKYI</sequence>
<keyword evidence="3" id="KW-1185">Reference proteome</keyword>
<keyword evidence="1" id="KW-0812">Transmembrane</keyword>
<organism evidence="2 3">
    <name type="scientific">Suhomyces tanzawaensis NRRL Y-17324</name>
    <dbReference type="NCBI Taxonomy" id="984487"/>
    <lineage>
        <taxon>Eukaryota</taxon>
        <taxon>Fungi</taxon>
        <taxon>Dikarya</taxon>
        <taxon>Ascomycota</taxon>
        <taxon>Saccharomycotina</taxon>
        <taxon>Pichiomycetes</taxon>
        <taxon>Debaryomycetaceae</taxon>
        <taxon>Suhomyces</taxon>
    </lineage>
</organism>
<protein>
    <submittedName>
        <fullName evidence="2">Uncharacterized protein</fullName>
    </submittedName>
</protein>
<accession>A0A1E4SFY5</accession>
<evidence type="ECO:0000313" key="3">
    <source>
        <dbReference type="Proteomes" id="UP000094285"/>
    </source>
</evidence>
<evidence type="ECO:0000256" key="1">
    <source>
        <dbReference type="SAM" id="Phobius"/>
    </source>
</evidence>
<dbReference type="AlphaFoldDB" id="A0A1E4SFY5"/>
<name>A0A1E4SFY5_9ASCO</name>
<evidence type="ECO:0000313" key="2">
    <source>
        <dbReference type="EMBL" id="ODV78380.1"/>
    </source>
</evidence>
<keyword evidence="1" id="KW-0472">Membrane</keyword>
<feature type="transmembrane region" description="Helical" evidence="1">
    <location>
        <begin position="59"/>
        <end position="80"/>
    </location>
</feature>
<reference evidence="3" key="1">
    <citation type="submission" date="2016-05" db="EMBL/GenBank/DDBJ databases">
        <title>Comparative genomics of biotechnologically important yeasts.</title>
        <authorList>
            <consortium name="DOE Joint Genome Institute"/>
            <person name="Riley R."/>
            <person name="Haridas S."/>
            <person name="Wolfe K.H."/>
            <person name="Lopes M.R."/>
            <person name="Hittinger C.T."/>
            <person name="Goker M."/>
            <person name="Salamov A."/>
            <person name="Wisecaver J."/>
            <person name="Long T.M."/>
            <person name="Aerts A.L."/>
            <person name="Barry K."/>
            <person name="Choi C."/>
            <person name="Clum A."/>
            <person name="Coughlan A.Y."/>
            <person name="Deshpande S."/>
            <person name="Douglass A.P."/>
            <person name="Hanson S.J."/>
            <person name="Klenk H.-P."/>
            <person name="Labutti K."/>
            <person name="Lapidus A."/>
            <person name="Lindquist E."/>
            <person name="Lipzen A."/>
            <person name="Meier-Kolthoff J.P."/>
            <person name="Ohm R.A."/>
            <person name="Otillar R.P."/>
            <person name="Pangilinan J."/>
            <person name="Peng Y."/>
            <person name="Rokas A."/>
            <person name="Rosa C.A."/>
            <person name="Scheuner C."/>
            <person name="Sibirny A.A."/>
            <person name="Slot J.C."/>
            <person name="Stielow J.B."/>
            <person name="Sun H."/>
            <person name="Kurtzman C.P."/>
            <person name="Blackwell M."/>
            <person name="Grigoriev I.V."/>
            <person name="Jeffries T.W."/>
        </authorList>
    </citation>
    <scope>NUCLEOTIDE SEQUENCE [LARGE SCALE GENOMIC DNA]</scope>
    <source>
        <strain evidence="3">NRRL Y-17324</strain>
    </source>
</reference>
<dbReference type="RefSeq" id="XP_020063502.1">
    <property type="nucleotide sequence ID" value="XM_020211737.1"/>
</dbReference>